<sequence length="398" mass="43505">MTTDSELPRFPFCPRGDVLHAQYRELQEHRPITRVLTPAGDQAWLITGHDLAVRAFDDDRLSLVWGAVLDSAEQGAAGPAPNAAASAQAAHKTGPRREFLGAIAPPRVEALRPRARATARTLLDAVADSRQPADLFPTYAQALPLALTCLVLGMPLDEAHGLIDSIETAMPIREDPQVDYGANWTRMHDYFVSFLARPDLPDGAARRSRDTNAARPPDERLDDDVLAEILAWFFGASHVGAVSVLAHSIVSLLDQRTAWDRLCEQGAAPRPAVEELLRHSLFLHNGLPRVATADIELGGVTIRAGDRVLISADTANRDPAAFPDPHRIDLTRNGGAHLAFGRGTYYCPGSALGRMGLQVAVEELTRRFPTMRLAVPPGEIEWRDDLLDRRPVAIPVTW</sequence>
<reference evidence="3" key="1">
    <citation type="journal article" date="2019" name="Int. J. Syst. Evol. Microbiol.">
        <title>The Global Catalogue of Microorganisms (GCM) 10K type strain sequencing project: providing services to taxonomists for standard genome sequencing and annotation.</title>
        <authorList>
            <consortium name="The Broad Institute Genomics Platform"/>
            <consortium name="The Broad Institute Genome Sequencing Center for Infectious Disease"/>
            <person name="Wu L."/>
            <person name="Ma J."/>
        </authorList>
    </citation>
    <scope>NUCLEOTIDE SEQUENCE [LARGE SCALE GENOMIC DNA]</scope>
    <source>
        <strain evidence="3">TBRC 1826</strain>
    </source>
</reference>
<dbReference type="Pfam" id="PF00067">
    <property type="entry name" value="p450"/>
    <property type="match status" value="1"/>
</dbReference>
<name>A0ABV8FMM2_9ACTN</name>
<dbReference type="InterPro" id="IPR001128">
    <property type="entry name" value="Cyt_P450"/>
</dbReference>
<organism evidence="2 3">
    <name type="scientific">Nocardiopsis sediminis</name>
    <dbReference type="NCBI Taxonomy" id="1778267"/>
    <lineage>
        <taxon>Bacteria</taxon>
        <taxon>Bacillati</taxon>
        <taxon>Actinomycetota</taxon>
        <taxon>Actinomycetes</taxon>
        <taxon>Streptosporangiales</taxon>
        <taxon>Nocardiopsidaceae</taxon>
        <taxon>Nocardiopsis</taxon>
    </lineage>
</organism>
<dbReference type="InterPro" id="IPR002397">
    <property type="entry name" value="Cyt_P450_B"/>
</dbReference>
<dbReference type="PANTHER" id="PTHR46696">
    <property type="entry name" value="P450, PUTATIVE (EUROFUNG)-RELATED"/>
    <property type="match status" value="1"/>
</dbReference>
<comment type="caution">
    <text evidence="2">The sequence shown here is derived from an EMBL/GenBank/DDBJ whole genome shotgun (WGS) entry which is preliminary data.</text>
</comment>
<dbReference type="SUPFAM" id="SSF48264">
    <property type="entry name" value="Cytochrome P450"/>
    <property type="match status" value="1"/>
</dbReference>
<evidence type="ECO:0000256" key="1">
    <source>
        <dbReference type="ARBA" id="ARBA00010617"/>
    </source>
</evidence>
<proteinExistence type="inferred from homology"/>
<dbReference type="EMBL" id="JBHSBH010000010">
    <property type="protein sequence ID" value="MFC3997405.1"/>
    <property type="molecule type" value="Genomic_DNA"/>
</dbReference>
<keyword evidence="3" id="KW-1185">Reference proteome</keyword>
<gene>
    <name evidence="2" type="ORF">ACFOVU_15850</name>
</gene>
<evidence type="ECO:0000313" key="3">
    <source>
        <dbReference type="Proteomes" id="UP001595847"/>
    </source>
</evidence>
<accession>A0ABV8FMM2</accession>
<protein>
    <submittedName>
        <fullName evidence="2">Cytochrome P450</fullName>
    </submittedName>
</protein>
<dbReference type="PANTHER" id="PTHR46696:SF1">
    <property type="entry name" value="CYTOCHROME P450 YJIB-RELATED"/>
    <property type="match status" value="1"/>
</dbReference>
<dbReference type="Gene3D" id="1.10.630.10">
    <property type="entry name" value="Cytochrome P450"/>
    <property type="match status" value="1"/>
</dbReference>
<dbReference type="InterPro" id="IPR036396">
    <property type="entry name" value="Cyt_P450_sf"/>
</dbReference>
<evidence type="ECO:0000313" key="2">
    <source>
        <dbReference type="EMBL" id="MFC3997405.1"/>
    </source>
</evidence>
<dbReference type="RefSeq" id="WP_378534347.1">
    <property type="nucleotide sequence ID" value="NZ_JBHSBH010000010.1"/>
</dbReference>
<dbReference type="Proteomes" id="UP001595847">
    <property type="component" value="Unassembled WGS sequence"/>
</dbReference>
<dbReference type="PRINTS" id="PR00359">
    <property type="entry name" value="BP450"/>
</dbReference>
<comment type="similarity">
    <text evidence="1">Belongs to the cytochrome P450 family.</text>
</comment>